<dbReference type="EMBL" id="LAZR01064270">
    <property type="protein sequence ID" value="KKK57846.1"/>
    <property type="molecule type" value="Genomic_DNA"/>
</dbReference>
<comment type="caution">
    <text evidence="1">The sequence shown here is derived from an EMBL/GenBank/DDBJ whole genome shotgun (WGS) entry which is preliminary data.</text>
</comment>
<sequence>MKPKLLDLFCGAGGASVGYARAGFEVEGVDNKPQPHYPFKFYQADALEFPLEGYDAYHASPPCQRYSRLSLVRGSGKRELHPDLVGTTREILTQTNRPFVIENVVGSPLIHPIRLCGLLFHLKVYRHRLFECNFTIFEIPHIKHPEVCPSA</sequence>
<protein>
    <recommendedName>
        <fullName evidence="2">DNA (cytosine-5-)-methyltransferase</fullName>
    </recommendedName>
</protein>
<proteinExistence type="predicted"/>
<name>A0A0F8ZCS9_9ZZZZ</name>
<dbReference type="InterPro" id="IPR029063">
    <property type="entry name" value="SAM-dependent_MTases_sf"/>
</dbReference>
<feature type="non-terminal residue" evidence="1">
    <location>
        <position position="151"/>
    </location>
</feature>
<reference evidence="1" key="1">
    <citation type="journal article" date="2015" name="Nature">
        <title>Complex archaea that bridge the gap between prokaryotes and eukaryotes.</title>
        <authorList>
            <person name="Spang A."/>
            <person name="Saw J.H."/>
            <person name="Jorgensen S.L."/>
            <person name="Zaremba-Niedzwiedzka K."/>
            <person name="Martijn J."/>
            <person name="Lind A.E."/>
            <person name="van Eijk R."/>
            <person name="Schleper C."/>
            <person name="Guy L."/>
            <person name="Ettema T.J."/>
        </authorList>
    </citation>
    <scope>NUCLEOTIDE SEQUENCE</scope>
</reference>
<accession>A0A0F8ZCS9</accession>
<organism evidence="1">
    <name type="scientific">marine sediment metagenome</name>
    <dbReference type="NCBI Taxonomy" id="412755"/>
    <lineage>
        <taxon>unclassified sequences</taxon>
        <taxon>metagenomes</taxon>
        <taxon>ecological metagenomes</taxon>
    </lineage>
</organism>
<dbReference type="SUPFAM" id="SSF53335">
    <property type="entry name" value="S-adenosyl-L-methionine-dependent methyltransferases"/>
    <property type="match status" value="1"/>
</dbReference>
<dbReference type="Gene3D" id="3.40.50.150">
    <property type="entry name" value="Vaccinia Virus protein VP39"/>
    <property type="match status" value="1"/>
</dbReference>
<dbReference type="AlphaFoldDB" id="A0A0F8ZCS9"/>
<evidence type="ECO:0000313" key="1">
    <source>
        <dbReference type="EMBL" id="KKK57846.1"/>
    </source>
</evidence>
<gene>
    <name evidence="1" type="ORF">LCGC14_3050370</name>
</gene>
<evidence type="ECO:0008006" key="2">
    <source>
        <dbReference type="Google" id="ProtNLM"/>
    </source>
</evidence>